<dbReference type="Proteomes" id="UP000604117">
    <property type="component" value="Unassembled WGS sequence"/>
</dbReference>
<keyword evidence="2" id="KW-1185">Reference proteome</keyword>
<accession>A0ABQ4CXN9</accession>
<reference evidence="1 2" key="1">
    <citation type="submission" date="2021-01" db="EMBL/GenBank/DDBJ databases">
        <title>Whole genome shotgun sequence of Asanoa siamensis NBRC 107932.</title>
        <authorList>
            <person name="Komaki H."/>
            <person name="Tamura T."/>
        </authorList>
    </citation>
    <scope>NUCLEOTIDE SEQUENCE [LARGE SCALE GENOMIC DNA]</scope>
    <source>
        <strain evidence="1 2">NBRC 107932</strain>
    </source>
</reference>
<dbReference type="RefSeq" id="WP_203716898.1">
    <property type="nucleotide sequence ID" value="NZ_BONE01000053.1"/>
</dbReference>
<proteinExistence type="predicted"/>
<comment type="caution">
    <text evidence="1">The sequence shown here is derived from an EMBL/GenBank/DDBJ whole genome shotgun (WGS) entry which is preliminary data.</text>
</comment>
<sequence length="115" mass="12751">MTDEDPLADLIAKQFGSCTLPLGQGAHAGTAVFYNELVESTDEVDRVREWWLTADRLTRGEVGEVRLRPDLIEPAGAASDNLIVTDFAKMWSRRCRVSDDRWPSSPRTSAATRTG</sequence>
<name>A0ABQ4CXN9_9ACTN</name>
<evidence type="ECO:0000313" key="2">
    <source>
        <dbReference type="Proteomes" id="UP000604117"/>
    </source>
</evidence>
<protein>
    <submittedName>
        <fullName evidence="1">Uncharacterized protein</fullName>
    </submittedName>
</protein>
<gene>
    <name evidence="1" type="ORF">Asi02nite_55850</name>
</gene>
<dbReference type="EMBL" id="BONE01000053">
    <property type="protein sequence ID" value="GIF76067.1"/>
    <property type="molecule type" value="Genomic_DNA"/>
</dbReference>
<organism evidence="1 2">
    <name type="scientific">Asanoa siamensis</name>
    <dbReference type="NCBI Taxonomy" id="926357"/>
    <lineage>
        <taxon>Bacteria</taxon>
        <taxon>Bacillati</taxon>
        <taxon>Actinomycetota</taxon>
        <taxon>Actinomycetes</taxon>
        <taxon>Micromonosporales</taxon>
        <taxon>Micromonosporaceae</taxon>
        <taxon>Asanoa</taxon>
    </lineage>
</organism>
<evidence type="ECO:0000313" key="1">
    <source>
        <dbReference type="EMBL" id="GIF76067.1"/>
    </source>
</evidence>